<accession>A0AAN8F004</accession>
<dbReference type="Pfam" id="PF10346">
    <property type="entry name" value="Con-6"/>
    <property type="match status" value="1"/>
</dbReference>
<sequence length="79" mass="8504">MSQNLRDAAAEENILGDKATGEIDADKDHLANVERGLKSAISNPNTSTKAKKDAEQKLETLQDSIEVPNDKPDVISGRS</sequence>
<name>A0AAN8F004_9EURO</name>
<feature type="compositionally biased region" description="Basic and acidic residues" evidence="1">
    <location>
        <begin position="50"/>
        <end position="60"/>
    </location>
</feature>
<evidence type="ECO:0000256" key="1">
    <source>
        <dbReference type="SAM" id="MobiDB-lite"/>
    </source>
</evidence>
<comment type="caution">
    <text evidence="2">The sequence shown here is derived from an EMBL/GenBank/DDBJ whole genome shotgun (WGS) entry which is preliminary data.</text>
</comment>
<reference evidence="2 3" key="1">
    <citation type="submission" date="2022-12" db="EMBL/GenBank/DDBJ databases">
        <title>Genomic features and morphological characterization of a novel Knufia sp. strain isolated from spacecraft assembly facility.</title>
        <authorList>
            <person name="Teixeira M."/>
            <person name="Chander A.M."/>
            <person name="Stajich J.E."/>
            <person name="Venkateswaran K."/>
        </authorList>
    </citation>
    <scope>NUCLEOTIDE SEQUENCE [LARGE SCALE GENOMIC DNA]</scope>
    <source>
        <strain evidence="2 3">FJI-L2-BK-P2</strain>
    </source>
</reference>
<evidence type="ECO:0000313" key="3">
    <source>
        <dbReference type="Proteomes" id="UP001316803"/>
    </source>
</evidence>
<dbReference type="Proteomes" id="UP001316803">
    <property type="component" value="Unassembled WGS sequence"/>
</dbReference>
<evidence type="ECO:0000313" key="2">
    <source>
        <dbReference type="EMBL" id="KAK5949151.1"/>
    </source>
</evidence>
<proteinExistence type="predicted"/>
<protein>
    <submittedName>
        <fullName evidence="2">Uncharacterized protein</fullName>
    </submittedName>
</protein>
<dbReference type="InterPro" id="IPR018824">
    <property type="entry name" value="Conidiation-specific_6"/>
</dbReference>
<feature type="region of interest" description="Disordered" evidence="1">
    <location>
        <begin position="37"/>
        <end position="79"/>
    </location>
</feature>
<gene>
    <name evidence="2" type="ORF">OHC33_009892</name>
</gene>
<organism evidence="2 3">
    <name type="scientific">Knufia fluminis</name>
    <dbReference type="NCBI Taxonomy" id="191047"/>
    <lineage>
        <taxon>Eukaryota</taxon>
        <taxon>Fungi</taxon>
        <taxon>Dikarya</taxon>
        <taxon>Ascomycota</taxon>
        <taxon>Pezizomycotina</taxon>
        <taxon>Eurotiomycetes</taxon>
        <taxon>Chaetothyriomycetidae</taxon>
        <taxon>Chaetothyriales</taxon>
        <taxon>Trichomeriaceae</taxon>
        <taxon>Knufia</taxon>
    </lineage>
</organism>
<dbReference type="EMBL" id="JAKLMC020000039">
    <property type="protein sequence ID" value="KAK5949151.1"/>
    <property type="molecule type" value="Genomic_DNA"/>
</dbReference>
<dbReference type="AlphaFoldDB" id="A0AAN8F004"/>
<keyword evidence="3" id="KW-1185">Reference proteome</keyword>